<dbReference type="Pfam" id="PF22982">
    <property type="entry name" value="WHD_HRQ1"/>
    <property type="match status" value="1"/>
</dbReference>
<keyword evidence="2" id="KW-0067">ATP-binding</keyword>
<dbReference type="SUPFAM" id="SSF52540">
    <property type="entry name" value="P-loop containing nucleoside triphosphate hydrolases"/>
    <property type="match status" value="1"/>
</dbReference>
<evidence type="ECO:0000256" key="2">
    <source>
        <dbReference type="ARBA" id="ARBA00022840"/>
    </source>
</evidence>
<gene>
    <name evidence="5" type="ORF">HY076_03345</name>
</gene>
<dbReference type="CDD" id="cd18797">
    <property type="entry name" value="SF2_C_Hrq"/>
    <property type="match status" value="1"/>
</dbReference>
<dbReference type="GO" id="GO:0006289">
    <property type="term" value="P:nucleotide-excision repair"/>
    <property type="evidence" value="ECO:0007669"/>
    <property type="project" value="TreeGrafter"/>
</dbReference>
<dbReference type="Pfam" id="PF00271">
    <property type="entry name" value="Helicase_C"/>
    <property type="match status" value="1"/>
</dbReference>
<dbReference type="Proteomes" id="UP000807850">
    <property type="component" value="Unassembled WGS sequence"/>
</dbReference>
<dbReference type="Pfam" id="PF00270">
    <property type="entry name" value="DEAD"/>
    <property type="match status" value="1"/>
</dbReference>
<dbReference type="SMART" id="SM00490">
    <property type="entry name" value="HELICc"/>
    <property type="match status" value="1"/>
</dbReference>
<accession>A0A9D6QNU9</accession>
<protein>
    <submittedName>
        <fullName evidence="5">DUF1998 domain-containing protein</fullName>
    </submittedName>
</protein>
<dbReference type="EMBL" id="JACQAY010000098">
    <property type="protein sequence ID" value="MBI3539289.1"/>
    <property type="molecule type" value="Genomic_DNA"/>
</dbReference>
<evidence type="ECO:0000256" key="1">
    <source>
        <dbReference type="ARBA" id="ARBA00022741"/>
    </source>
</evidence>
<dbReference type="PANTHER" id="PTHR47957:SF3">
    <property type="entry name" value="ATP-DEPENDENT HELICASE HRQ1"/>
    <property type="match status" value="1"/>
</dbReference>
<dbReference type="AlphaFoldDB" id="A0A9D6QNU9"/>
<dbReference type="InterPro" id="IPR055227">
    <property type="entry name" value="HRQ1_WHD"/>
</dbReference>
<organism evidence="5 6">
    <name type="scientific">Eiseniibacteriota bacterium</name>
    <dbReference type="NCBI Taxonomy" id="2212470"/>
    <lineage>
        <taxon>Bacteria</taxon>
        <taxon>Candidatus Eiseniibacteriota</taxon>
    </lineage>
</organism>
<reference evidence="5" key="1">
    <citation type="submission" date="2020-07" db="EMBL/GenBank/DDBJ databases">
        <title>Huge and variable diversity of episymbiotic CPR bacteria and DPANN archaea in groundwater ecosystems.</title>
        <authorList>
            <person name="He C.Y."/>
            <person name="Keren R."/>
            <person name="Whittaker M."/>
            <person name="Farag I.F."/>
            <person name="Doudna J."/>
            <person name="Cate J.H.D."/>
            <person name="Banfield J.F."/>
        </authorList>
    </citation>
    <scope>NUCLEOTIDE SEQUENCE</scope>
    <source>
        <strain evidence="5">NC_groundwater_928_Pr1_S-0.2um_72_17</strain>
    </source>
</reference>
<dbReference type="GO" id="GO:0005524">
    <property type="term" value="F:ATP binding"/>
    <property type="evidence" value="ECO:0007669"/>
    <property type="project" value="UniProtKB-KW"/>
</dbReference>
<dbReference type="GO" id="GO:0036297">
    <property type="term" value="P:interstrand cross-link repair"/>
    <property type="evidence" value="ECO:0007669"/>
    <property type="project" value="TreeGrafter"/>
</dbReference>
<feature type="non-terminal residue" evidence="5">
    <location>
        <position position="1"/>
    </location>
</feature>
<dbReference type="InterPro" id="IPR018973">
    <property type="entry name" value="MZB"/>
</dbReference>
<dbReference type="InterPro" id="IPR011545">
    <property type="entry name" value="DEAD/DEAH_box_helicase_dom"/>
</dbReference>
<dbReference type="PANTHER" id="PTHR47957">
    <property type="entry name" value="ATP-DEPENDENT HELICASE HRQ1"/>
    <property type="match status" value="1"/>
</dbReference>
<dbReference type="GO" id="GO:0043138">
    <property type="term" value="F:3'-5' DNA helicase activity"/>
    <property type="evidence" value="ECO:0007669"/>
    <property type="project" value="TreeGrafter"/>
</dbReference>
<dbReference type="InterPro" id="IPR027417">
    <property type="entry name" value="P-loop_NTPase"/>
</dbReference>
<sequence>GGGGDDDDTPTALYLFPTKALAQDQLQSLTRLAAGHPDLVRALHPGVYDGDTPAGTRRKLKDGANVILSNPDMLHQGILPAHSRWTRFLSRLAFVVVDEMHAYRGIFGSHVANVLRRLMRITAHYGAAPRCVMCSATIRNPGELGERLTGRAVTVVDDDGAPRGEKHFVFWNPPFTDASRVERRSSNGDGCALTTGLLEAGAQVITFTKSRVAAELVYRYARERLSRTGPGLEERIRPYRGGYLPEERRAIERALFSGELRGVVSTNALELGIDIGGLDAAVLIGAPPTLASAWQQAGRAGRGAAPAIAVLVAYNETVDQYLMRHPDYFFGRSPEAAVIDPHNPYILAQQLACAAYELPLTRDDAAAFGPQMPEILTALEEAGETRVIDGRAYWANTQFPAAKVGLRTISDNTYTIMDTGGRPLAPPRPGNVADPFADSPAAAGDGNARNTVIGTVDAISALELVHPEAIYLHEGETWFVRTLDLEQKTAFVERREVDYYTQPVLDTGIRVRGERRERRWRGETVRLGDVTYAWQTIAMKKVKFGSRDAIGYHPLALPRLTLDTVGFWFAPGEEAWSAVARAGLRPWEGLSGVRNLFLTLLSMLSMCDPADLGGMLDSSNLGRPALFVFDRYPGGLGFAEQGFARLDELARAALDHLTSCPCDAGCPSCVGLPILRPAQQQDPDLDHARAVPSKDAARVLLAHWLAVGA</sequence>
<evidence type="ECO:0000259" key="4">
    <source>
        <dbReference type="PROSITE" id="PS51194"/>
    </source>
</evidence>
<feature type="domain" description="Helicase ATP-binding" evidence="3">
    <location>
        <begin position="1"/>
        <end position="156"/>
    </location>
</feature>
<dbReference type="Gene3D" id="3.40.50.300">
    <property type="entry name" value="P-loop containing nucleotide triphosphate hydrolases"/>
    <property type="match status" value="2"/>
</dbReference>
<dbReference type="InterPro" id="IPR001650">
    <property type="entry name" value="Helicase_C-like"/>
</dbReference>
<evidence type="ECO:0000313" key="6">
    <source>
        <dbReference type="Proteomes" id="UP000807850"/>
    </source>
</evidence>
<comment type="caution">
    <text evidence="5">The sequence shown here is derived from an EMBL/GenBank/DDBJ whole genome shotgun (WGS) entry which is preliminary data.</text>
</comment>
<name>A0A9D6QNU9_UNCEI</name>
<feature type="domain" description="Helicase C-terminal" evidence="4">
    <location>
        <begin position="192"/>
        <end position="345"/>
    </location>
</feature>
<dbReference type="InterPro" id="IPR014001">
    <property type="entry name" value="Helicase_ATP-bd"/>
</dbReference>
<dbReference type="PROSITE" id="PS51194">
    <property type="entry name" value="HELICASE_CTER"/>
    <property type="match status" value="1"/>
</dbReference>
<evidence type="ECO:0000259" key="3">
    <source>
        <dbReference type="PROSITE" id="PS51192"/>
    </source>
</evidence>
<dbReference type="PROSITE" id="PS51192">
    <property type="entry name" value="HELICASE_ATP_BIND_1"/>
    <property type="match status" value="1"/>
</dbReference>
<dbReference type="GO" id="GO:0003676">
    <property type="term" value="F:nucleic acid binding"/>
    <property type="evidence" value="ECO:0007669"/>
    <property type="project" value="InterPro"/>
</dbReference>
<proteinExistence type="predicted"/>
<evidence type="ECO:0000313" key="5">
    <source>
        <dbReference type="EMBL" id="MBI3539289.1"/>
    </source>
</evidence>
<keyword evidence="1" id="KW-0547">Nucleotide-binding</keyword>
<dbReference type="Pfam" id="PF09369">
    <property type="entry name" value="MZB"/>
    <property type="match status" value="1"/>
</dbReference>